<dbReference type="Pfam" id="PF13404">
    <property type="entry name" value="HTH_AsnC-type"/>
    <property type="match status" value="1"/>
</dbReference>
<dbReference type="SMART" id="SM00344">
    <property type="entry name" value="HTH_ASNC"/>
    <property type="match status" value="1"/>
</dbReference>
<dbReference type="CDD" id="cd00090">
    <property type="entry name" value="HTH_ARSR"/>
    <property type="match status" value="1"/>
</dbReference>
<dbReference type="InterPro" id="IPR019887">
    <property type="entry name" value="Tscrpt_reg_AsnC/Lrp_C"/>
</dbReference>
<dbReference type="PROSITE" id="PS50956">
    <property type="entry name" value="HTH_ASNC_2"/>
    <property type="match status" value="1"/>
</dbReference>
<keyword evidence="2" id="KW-0238">DNA-binding</keyword>
<dbReference type="GO" id="GO:0043200">
    <property type="term" value="P:response to amino acid"/>
    <property type="evidence" value="ECO:0007669"/>
    <property type="project" value="TreeGrafter"/>
</dbReference>
<dbReference type="PRINTS" id="PR00033">
    <property type="entry name" value="HTHASNC"/>
</dbReference>
<keyword evidence="6" id="KW-1185">Reference proteome</keyword>
<dbReference type="InterPro" id="IPR019885">
    <property type="entry name" value="Tscrpt_reg_HTH_AsnC-type_CS"/>
</dbReference>
<dbReference type="GO" id="GO:0006355">
    <property type="term" value="P:regulation of DNA-templated transcription"/>
    <property type="evidence" value="ECO:0007669"/>
    <property type="project" value="UniProtKB-ARBA"/>
</dbReference>
<dbReference type="AlphaFoldDB" id="A0A9J7ATU2"/>
<dbReference type="InterPro" id="IPR000485">
    <property type="entry name" value="AsnC-type_HTH_dom"/>
</dbReference>
<dbReference type="Gene3D" id="3.30.70.920">
    <property type="match status" value="1"/>
</dbReference>
<reference evidence="5" key="1">
    <citation type="submission" date="2022-08" db="EMBL/GenBank/DDBJ databases">
        <title>Nisaea acidiphila sp. nov., isolated from a marine algal debris and emended description of the genus Nisaea Urios et al. 2008.</title>
        <authorList>
            <person name="Kwon K."/>
        </authorList>
    </citation>
    <scope>NUCLEOTIDE SEQUENCE</scope>
    <source>
        <strain evidence="5">MEBiC11861</strain>
    </source>
</reference>
<keyword evidence="3" id="KW-0804">Transcription</keyword>
<dbReference type="SUPFAM" id="SSF54909">
    <property type="entry name" value="Dimeric alpha+beta barrel"/>
    <property type="match status" value="1"/>
</dbReference>
<evidence type="ECO:0000256" key="1">
    <source>
        <dbReference type="ARBA" id="ARBA00023015"/>
    </source>
</evidence>
<dbReference type="PROSITE" id="PS00519">
    <property type="entry name" value="HTH_ASNC_1"/>
    <property type="match status" value="1"/>
</dbReference>
<dbReference type="InterPro" id="IPR036388">
    <property type="entry name" value="WH-like_DNA-bd_sf"/>
</dbReference>
<dbReference type="InterPro" id="IPR011991">
    <property type="entry name" value="ArsR-like_HTH"/>
</dbReference>
<dbReference type="EMBL" id="CP102480">
    <property type="protein sequence ID" value="UUX49905.1"/>
    <property type="molecule type" value="Genomic_DNA"/>
</dbReference>
<dbReference type="RefSeq" id="WP_257768811.1">
    <property type="nucleotide sequence ID" value="NZ_CP102480.1"/>
</dbReference>
<dbReference type="PANTHER" id="PTHR30154:SF17">
    <property type="entry name" value="DNA-BINDING TRANSCRIPTIONAL ACTIVATOR DECR"/>
    <property type="match status" value="1"/>
</dbReference>
<name>A0A9J7ATU2_9PROT</name>
<dbReference type="Gene3D" id="1.10.10.10">
    <property type="entry name" value="Winged helix-like DNA-binding domain superfamily/Winged helix DNA-binding domain"/>
    <property type="match status" value="1"/>
</dbReference>
<dbReference type="Proteomes" id="UP001060336">
    <property type="component" value="Chromosome"/>
</dbReference>
<evidence type="ECO:0000313" key="5">
    <source>
        <dbReference type="EMBL" id="UUX49905.1"/>
    </source>
</evidence>
<dbReference type="GO" id="GO:0005829">
    <property type="term" value="C:cytosol"/>
    <property type="evidence" value="ECO:0007669"/>
    <property type="project" value="TreeGrafter"/>
</dbReference>
<dbReference type="SUPFAM" id="SSF46785">
    <property type="entry name" value="Winged helix' DNA-binding domain"/>
    <property type="match status" value="1"/>
</dbReference>
<evidence type="ECO:0000256" key="2">
    <source>
        <dbReference type="ARBA" id="ARBA00023125"/>
    </source>
</evidence>
<organism evidence="5 6">
    <name type="scientific">Nisaea acidiphila</name>
    <dbReference type="NCBI Taxonomy" id="1862145"/>
    <lineage>
        <taxon>Bacteria</taxon>
        <taxon>Pseudomonadati</taxon>
        <taxon>Pseudomonadota</taxon>
        <taxon>Alphaproteobacteria</taxon>
        <taxon>Rhodospirillales</taxon>
        <taxon>Thalassobaculaceae</taxon>
        <taxon>Nisaea</taxon>
    </lineage>
</organism>
<dbReference type="InterPro" id="IPR019888">
    <property type="entry name" value="Tscrpt_reg_AsnC-like"/>
</dbReference>
<evidence type="ECO:0000313" key="6">
    <source>
        <dbReference type="Proteomes" id="UP001060336"/>
    </source>
</evidence>
<protein>
    <submittedName>
        <fullName evidence="5">Lrp/AsnC family transcriptional regulator</fullName>
    </submittedName>
</protein>
<evidence type="ECO:0000259" key="4">
    <source>
        <dbReference type="PROSITE" id="PS50956"/>
    </source>
</evidence>
<accession>A0A9J7ATU2</accession>
<dbReference type="InterPro" id="IPR036390">
    <property type="entry name" value="WH_DNA-bd_sf"/>
</dbReference>
<dbReference type="PANTHER" id="PTHR30154">
    <property type="entry name" value="LEUCINE-RESPONSIVE REGULATORY PROTEIN"/>
    <property type="match status" value="1"/>
</dbReference>
<sequence>MDDMDRKILRLLQEDSSISVSDIARQVGLSASPCWKRINRMQTDGLIKRQVAVLDADKLGYGLTVFVSIKTGEHSADWLQTFAKTVEGMPEVLEFHRMAGEVDYLLKVVVPDMRSFDLFYKNLVELTALSEVTSRFSMETIKDTTALPV</sequence>
<dbReference type="KEGG" id="naci:NUH88_21265"/>
<evidence type="ECO:0000256" key="3">
    <source>
        <dbReference type="ARBA" id="ARBA00023163"/>
    </source>
</evidence>
<gene>
    <name evidence="5" type="ORF">NUH88_21265</name>
</gene>
<dbReference type="Pfam" id="PF01037">
    <property type="entry name" value="AsnC_trans_reg"/>
    <property type="match status" value="1"/>
</dbReference>
<keyword evidence="1" id="KW-0805">Transcription regulation</keyword>
<dbReference type="GO" id="GO:0043565">
    <property type="term" value="F:sequence-specific DNA binding"/>
    <property type="evidence" value="ECO:0007669"/>
    <property type="project" value="InterPro"/>
</dbReference>
<feature type="domain" description="HTH asnC-type" evidence="4">
    <location>
        <begin position="1"/>
        <end position="62"/>
    </location>
</feature>
<dbReference type="InterPro" id="IPR011008">
    <property type="entry name" value="Dimeric_a/b-barrel"/>
</dbReference>
<proteinExistence type="predicted"/>